<evidence type="ECO:0000256" key="1">
    <source>
        <dbReference type="ARBA" id="ARBA00004604"/>
    </source>
</evidence>
<dbReference type="SMART" id="SM00360">
    <property type="entry name" value="RRM"/>
    <property type="match status" value="1"/>
</dbReference>
<evidence type="ECO:0000256" key="5">
    <source>
        <dbReference type="SAM" id="MobiDB-lite"/>
    </source>
</evidence>
<dbReference type="Pfam" id="PF00076">
    <property type="entry name" value="RRM_1"/>
    <property type="match status" value="1"/>
</dbReference>
<proteinExistence type="predicted"/>
<dbReference type="InterPro" id="IPR000504">
    <property type="entry name" value="RRM_dom"/>
</dbReference>
<dbReference type="Proteomes" id="UP001497457">
    <property type="component" value="Chromosome 1b"/>
</dbReference>
<dbReference type="InterPro" id="IPR035979">
    <property type="entry name" value="RBD_domain_sf"/>
</dbReference>
<evidence type="ECO:0000256" key="2">
    <source>
        <dbReference type="ARBA" id="ARBA00022884"/>
    </source>
</evidence>
<dbReference type="GO" id="GO:0003723">
    <property type="term" value="F:RNA binding"/>
    <property type="evidence" value="ECO:0007669"/>
    <property type="project" value="UniProtKB-UniRule"/>
</dbReference>
<feature type="region of interest" description="Disordered" evidence="5">
    <location>
        <begin position="116"/>
        <end position="137"/>
    </location>
</feature>
<feature type="region of interest" description="Disordered" evidence="5">
    <location>
        <begin position="488"/>
        <end position="511"/>
    </location>
</feature>
<comment type="subcellular location">
    <subcellularLocation>
        <location evidence="1">Nucleus</location>
        <location evidence="1">Nucleolus</location>
    </subcellularLocation>
</comment>
<keyword evidence="2 4" id="KW-0694">RNA-binding</keyword>
<organism evidence="7 8">
    <name type="scientific">Urochloa decumbens</name>
    <dbReference type="NCBI Taxonomy" id="240449"/>
    <lineage>
        <taxon>Eukaryota</taxon>
        <taxon>Viridiplantae</taxon>
        <taxon>Streptophyta</taxon>
        <taxon>Embryophyta</taxon>
        <taxon>Tracheophyta</taxon>
        <taxon>Spermatophyta</taxon>
        <taxon>Magnoliopsida</taxon>
        <taxon>Liliopsida</taxon>
        <taxon>Poales</taxon>
        <taxon>Poaceae</taxon>
        <taxon>PACMAD clade</taxon>
        <taxon>Panicoideae</taxon>
        <taxon>Panicodae</taxon>
        <taxon>Paniceae</taxon>
        <taxon>Melinidinae</taxon>
        <taxon>Urochloa</taxon>
    </lineage>
</organism>
<feature type="domain" description="RRM" evidence="6">
    <location>
        <begin position="23"/>
        <end position="99"/>
    </location>
</feature>
<feature type="region of interest" description="Disordered" evidence="5">
    <location>
        <begin position="356"/>
        <end position="412"/>
    </location>
</feature>
<dbReference type="FunFam" id="3.30.70.330:FF:000685">
    <property type="entry name" value="RNA-binding (RRM/RBD/RNP motifs) family protein"/>
    <property type="match status" value="1"/>
</dbReference>
<accession>A0ABC8VG31</accession>
<dbReference type="AlphaFoldDB" id="A0ABC8VG31"/>
<dbReference type="SUPFAM" id="SSF54928">
    <property type="entry name" value="RNA-binding domain, RBD"/>
    <property type="match status" value="1"/>
</dbReference>
<dbReference type="PANTHER" id="PTHR23099:SF0">
    <property type="entry name" value="GERM CELL NUCLEAR ACIDIC PROTEIN"/>
    <property type="match status" value="1"/>
</dbReference>
<feature type="compositionally biased region" description="Low complexity" evidence="5">
    <location>
        <begin position="491"/>
        <end position="503"/>
    </location>
</feature>
<dbReference type="EMBL" id="OZ075111">
    <property type="protein sequence ID" value="CAL4890103.1"/>
    <property type="molecule type" value="Genomic_DNA"/>
</dbReference>
<dbReference type="PANTHER" id="PTHR23099">
    <property type="entry name" value="TRANSCRIPTIONAL REGULATOR"/>
    <property type="match status" value="1"/>
</dbReference>
<feature type="region of interest" description="Disordered" evidence="5">
    <location>
        <begin position="255"/>
        <end position="280"/>
    </location>
</feature>
<evidence type="ECO:0000313" key="7">
    <source>
        <dbReference type="EMBL" id="CAL4890103.1"/>
    </source>
</evidence>
<feature type="compositionally biased region" description="Basic and acidic residues" evidence="5">
    <location>
        <begin position="121"/>
        <end position="137"/>
    </location>
</feature>
<feature type="compositionally biased region" description="Low complexity" evidence="5">
    <location>
        <begin position="558"/>
        <end position="569"/>
    </location>
</feature>
<evidence type="ECO:0000259" key="6">
    <source>
        <dbReference type="PROSITE" id="PS50102"/>
    </source>
</evidence>
<dbReference type="Gene3D" id="3.30.70.330">
    <property type="match status" value="1"/>
</dbReference>
<dbReference type="InterPro" id="IPR034138">
    <property type="entry name" value="NOP8_RRM"/>
</dbReference>
<dbReference type="CDD" id="cd12226">
    <property type="entry name" value="RRM_NOL8"/>
    <property type="match status" value="1"/>
</dbReference>
<gene>
    <name evidence="7" type="ORF">URODEC1_LOCUS3064</name>
</gene>
<keyword evidence="8" id="KW-1185">Reference proteome</keyword>
<dbReference type="InterPro" id="IPR012677">
    <property type="entry name" value="Nucleotide-bd_a/b_plait_sf"/>
</dbReference>
<evidence type="ECO:0000256" key="3">
    <source>
        <dbReference type="ARBA" id="ARBA00023242"/>
    </source>
</evidence>
<evidence type="ECO:0000256" key="4">
    <source>
        <dbReference type="PROSITE-ProRule" id="PRU00176"/>
    </source>
</evidence>
<evidence type="ECO:0000313" key="8">
    <source>
        <dbReference type="Proteomes" id="UP001497457"/>
    </source>
</evidence>
<feature type="region of interest" description="Disordered" evidence="5">
    <location>
        <begin position="536"/>
        <end position="575"/>
    </location>
</feature>
<dbReference type="GO" id="GO:0005730">
    <property type="term" value="C:nucleolus"/>
    <property type="evidence" value="ECO:0007669"/>
    <property type="project" value="UniProtKB-SubCell"/>
</dbReference>
<name>A0ABC8VG31_9POAL</name>
<dbReference type="PROSITE" id="PS50102">
    <property type="entry name" value="RRM"/>
    <property type="match status" value="1"/>
</dbReference>
<keyword evidence="3" id="KW-0539">Nucleus</keyword>
<sequence length="575" mass="62883">MAAAAVSGGEGGAVEGSGAGALLRIFVGGLAESVSTADLEAVFASAGRVAGVEFVRTNGRSFAYVDFHCPSDKALAKLFSTYNGCKWKGGKLRLEKAKEHYLTRLKREWEQEAAAAAQEAGAKDNVEKKDTPKPDKAALDGSKINLYFPKLRKVKALPFKGSGKHKYSFRHIEVPSYPIHFCDCEEHCGPPEEANNEYASVLNAAAYEKERNIMNSVMNKLFEKENELFNSSEMEKCDVHTDTIGPSDAVNEMQIEESEEAPEEDLQVEEAEESSDEDFDDDLVINIAPRKSNKSVVQANMEKQEVKNNNFIYMQDLQLRKRPNIEEATLPNKRQKTEASSWSGKGKQEYISVVSDTRTSGKTLPVKAEDRKSQLKSPGLARKGTYMLSSTVPRDENSADPQGVEAQTSSTNNVSAQNMVANEPQKGSMWTQKSAWRDLVGGMGSTPFSISQVLPNTHSALSVLPNVTENVRPSEVLEATVQLPSEQKLPSSMGMMSTGSTNGSTGGEYKDINKPQKVRVVPKITIGEVCPFMRNAESQKQWSKAKKAITGFSKKSNESSGSKSNAGKGKPLKKR</sequence>
<protein>
    <recommendedName>
        <fullName evidence="6">RRM domain-containing protein</fullName>
    </recommendedName>
</protein>
<reference evidence="7" key="1">
    <citation type="submission" date="2024-10" db="EMBL/GenBank/DDBJ databases">
        <authorList>
            <person name="Ryan C."/>
        </authorList>
    </citation>
    <scope>NUCLEOTIDE SEQUENCE [LARGE SCALE GENOMIC DNA]</scope>
</reference>